<gene>
    <name evidence="2" type="ORF">H9702_07345</name>
</gene>
<protein>
    <submittedName>
        <fullName evidence="2">Nucleoside kinase</fullName>
    </submittedName>
</protein>
<dbReference type="CDD" id="cd02028">
    <property type="entry name" value="UMPK_like"/>
    <property type="match status" value="1"/>
</dbReference>
<dbReference type="Proteomes" id="UP000823896">
    <property type="component" value="Unassembled WGS sequence"/>
</dbReference>
<organism evidence="2 3">
    <name type="scientific">Candidatus Merdibacter merdavium</name>
    <dbReference type="NCBI Taxonomy" id="2838692"/>
    <lineage>
        <taxon>Bacteria</taxon>
        <taxon>Bacillati</taxon>
        <taxon>Bacillota</taxon>
        <taxon>Erysipelotrichia</taxon>
        <taxon>Erysipelotrichales</taxon>
        <taxon>Erysipelotrichaceae</taxon>
        <taxon>Merdibacter</taxon>
    </lineage>
</organism>
<dbReference type="GO" id="GO:0016301">
    <property type="term" value="F:kinase activity"/>
    <property type="evidence" value="ECO:0007669"/>
    <property type="project" value="UniProtKB-KW"/>
</dbReference>
<dbReference type="EMBL" id="DWWM01000048">
    <property type="protein sequence ID" value="HJC36931.1"/>
    <property type="molecule type" value="Genomic_DNA"/>
</dbReference>
<dbReference type="Gene3D" id="3.40.50.300">
    <property type="entry name" value="P-loop containing nucleotide triphosphate hydrolases"/>
    <property type="match status" value="1"/>
</dbReference>
<evidence type="ECO:0000259" key="1">
    <source>
        <dbReference type="Pfam" id="PF00485"/>
    </source>
</evidence>
<reference evidence="2" key="1">
    <citation type="journal article" date="2021" name="PeerJ">
        <title>Extensive microbial diversity within the chicken gut microbiome revealed by metagenomics and culture.</title>
        <authorList>
            <person name="Gilroy R."/>
            <person name="Ravi A."/>
            <person name="Getino M."/>
            <person name="Pursley I."/>
            <person name="Horton D.L."/>
            <person name="Alikhan N.F."/>
            <person name="Baker D."/>
            <person name="Gharbi K."/>
            <person name="Hall N."/>
            <person name="Watson M."/>
            <person name="Adriaenssens E.M."/>
            <person name="Foster-Nyarko E."/>
            <person name="Jarju S."/>
            <person name="Secka A."/>
            <person name="Antonio M."/>
            <person name="Oren A."/>
            <person name="Chaudhuri R.R."/>
            <person name="La Ragione R."/>
            <person name="Hildebrand F."/>
            <person name="Pallen M.J."/>
        </authorList>
    </citation>
    <scope>NUCLEOTIDE SEQUENCE</scope>
    <source>
        <strain evidence="2">CHK187-11901</strain>
    </source>
</reference>
<keyword evidence="2" id="KW-0808">Transferase</keyword>
<reference evidence="2" key="2">
    <citation type="submission" date="2021-04" db="EMBL/GenBank/DDBJ databases">
        <authorList>
            <person name="Gilroy R."/>
        </authorList>
    </citation>
    <scope>NUCLEOTIDE SEQUENCE</scope>
    <source>
        <strain evidence="2">CHK187-11901</strain>
    </source>
</reference>
<evidence type="ECO:0000313" key="3">
    <source>
        <dbReference type="Proteomes" id="UP000823896"/>
    </source>
</evidence>
<name>A0A9D2SWQ0_9FIRM</name>
<dbReference type="InterPro" id="IPR018163">
    <property type="entry name" value="Thr/Ala-tRNA-synth_IIc_edit"/>
</dbReference>
<feature type="domain" description="Phosphoribulokinase/uridine kinase" evidence="1">
    <location>
        <begin position="222"/>
        <end position="416"/>
    </location>
</feature>
<dbReference type="Gene3D" id="3.30.980.10">
    <property type="entry name" value="Threonyl-trna Synthetase, Chain A, domain 2"/>
    <property type="match status" value="1"/>
</dbReference>
<dbReference type="SUPFAM" id="SSF52540">
    <property type="entry name" value="P-loop containing nucleoside triphosphate hydrolases"/>
    <property type="match status" value="1"/>
</dbReference>
<comment type="caution">
    <text evidence="2">The sequence shown here is derived from an EMBL/GenBank/DDBJ whole genome shotgun (WGS) entry which is preliminary data.</text>
</comment>
<dbReference type="AlphaFoldDB" id="A0A9D2SWQ0"/>
<keyword evidence="2" id="KW-0418">Kinase</keyword>
<accession>A0A9D2SWQ0</accession>
<dbReference type="InterPro" id="IPR006083">
    <property type="entry name" value="PRK/URK"/>
</dbReference>
<dbReference type="Pfam" id="PF00485">
    <property type="entry name" value="PRK"/>
    <property type="match status" value="1"/>
</dbReference>
<dbReference type="PANTHER" id="PTHR10285">
    <property type="entry name" value="URIDINE KINASE"/>
    <property type="match status" value="1"/>
</dbReference>
<dbReference type="InterPro" id="IPR027417">
    <property type="entry name" value="P-loop_NTPase"/>
</dbReference>
<sequence length="484" mass="55387">MKRDDLCLDPVRERTLCLVIAAALHQLSPSARVRIEHGFDEGLYCEFDGISCDERLCAQMEARIRQIIAEDRPIVCRMMEKEAAAQRFEAEGMKDKAANIRHAQARHCAVVRLCGMDDHLYGELLSRTGMLPETYVCRCKHGLWFGFHPRFHLQEKLFSVCDDFERWGRRLGINNVPQLNVAMADEGIDMIITMSEAQIERQLVEVADAIVAAQPLRRFVLISGPSSAGKTTFSRRLKIHLRILGFHPQALSMDDFFKDRSEYPRLADGTPDLESPKTLDLPLLSKTVKGLLAGAKMPIPSFDFIHGCRRWNGRTMCLREHDILIMEGIHGLNPLIVQDFAREDFFRIYVNALTHLNLDEHTRIPTGDYRLIRRIVRDSRMRGSSAAQTLQHFPYVREGEERHIYPFQENADIIFNTSLLYEMLILAPLARAELEKVDAQDEMYGQAQRLLSLLQYFDAAHDAHVPVYSLLAEFTGNSVFTTQD</sequence>
<proteinExistence type="predicted"/>
<dbReference type="GO" id="GO:0005524">
    <property type="term" value="F:ATP binding"/>
    <property type="evidence" value="ECO:0007669"/>
    <property type="project" value="InterPro"/>
</dbReference>
<dbReference type="SUPFAM" id="SSF55186">
    <property type="entry name" value="ThrRS/AlaRS common domain"/>
    <property type="match status" value="1"/>
</dbReference>
<evidence type="ECO:0000313" key="2">
    <source>
        <dbReference type="EMBL" id="HJC36931.1"/>
    </source>
</evidence>